<keyword evidence="1" id="KW-1245">Viral tail assembly</keyword>
<gene>
    <name evidence="4" type="ORF">UFOVP505_53</name>
</gene>
<dbReference type="NCBIfam" id="TIGR01760">
    <property type="entry name" value="tape_meas_TP901"/>
    <property type="match status" value="1"/>
</dbReference>
<evidence type="ECO:0000259" key="3">
    <source>
        <dbReference type="Pfam" id="PF10145"/>
    </source>
</evidence>
<name>A0A6J5MNE7_9CAUD</name>
<organism evidence="4">
    <name type="scientific">uncultured Caudovirales phage</name>
    <dbReference type="NCBI Taxonomy" id="2100421"/>
    <lineage>
        <taxon>Viruses</taxon>
        <taxon>Duplodnaviria</taxon>
        <taxon>Heunggongvirae</taxon>
        <taxon>Uroviricota</taxon>
        <taxon>Caudoviricetes</taxon>
        <taxon>Peduoviridae</taxon>
        <taxon>Maltschvirus</taxon>
        <taxon>Maltschvirus maltsch</taxon>
    </lineage>
</organism>
<evidence type="ECO:0000256" key="1">
    <source>
        <dbReference type="ARBA" id="ARBA00022465"/>
    </source>
</evidence>
<evidence type="ECO:0000256" key="2">
    <source>
        <dbReference type="ARBA" id="ARBA00022612"/>
    </source>
</evidence>
<accession>A0A6J5MNE7</accession>
<sequence>MSEIASLYAAIGADTNPLERALGKAGGMLSSFGSTLGGAVSTAVGIGIARLGATAINAVSGAFTGAIKEASSFEQTMNVLGAVTGATKNEMKLMSDMAIKLGGDVTLPGTSATQAAEAMTELAKGGLSVRDAMAASTGTIQLARAAQVSEAEAATITANALNAFGLSGNRAGMVADLLAASANASSGSINDMAFALRMSSAVAASAGVSINDTTTAIGLLANAGLQGSDAGTSLKTMLMRLQAPTGDAADAMKALGIHVYDAHGKMLPFKSIIGELENSTNKLTQEQKAQALTTIFGADAIRAANILIKEGVKGFDEMSLAVNKTGAAQQLAAAQNAGLAGAMDALKSTVETLGLTFAQPMLEPLTRALKQLADWLSSSEVSNGIAQFGAQVGATFEQAVTWVVSNWPQITSTVGQVFAAVRSVWETVLRPVVTSIIEGVGEVVRWVVANWPQIQRVVGSVFAGIASFWNTTLAPVIGGILTALGGVVNWVIANWPWVEYYVGKAIADIKVWWDNVGAPAFQEMKRVFGIVVDWVKANWPKVQEEFGKVVNWVKENWPKVEKAFSDAGKEIDRINKTYIVPALEGMGLAFEAVKKWIDENWPKVQKTFTDVCAEIKKAYETYIKPTLDQWEISFGKIRDFINENSTTIKNILDGLFKTLQGIVKTGVAIIKGDWDGAWKGMGETLDGVSMVMSNQVTLVFNGIKRVVGETVEGLKKKWEESWLFLTGIMGNIWSSITMAWESVKESIGKKVEEIKTNLRDTWNKIRDTITEKATDIWNAAKRTWDTLVQDVSELPGKFIKIGRDIVFGLRDGIANAAASVFNAGSDLVQGIITVVKHDLGIHSPSTVFAEMGRQLMAGLAGGITDASNMPQRALDAATSGLSVPALGAGAFSGAGGSGPGGAAGRTANYTLNVTTTSPAENLFADFALLRALGG</sequence>
<reference evidence="4" key="1">
    <citation type="submission" date="2020-04" db="EMBL/GenBank/DDBJ databases">
        <authorList>
            <person name="Chiriac C."/>
            <person name="Salcher M."/>
            <person name="Ghai R."/>
            <person name="Kavagutti S V."/>
        </authorList>
    </citation>
    <scope>NUCLEOTIDE SEQUENCE</scope>
</reference>
<dbReference type="EMBL" id="LR796475">
    <property type="protein sequence ID" value="CAB4147862.1"/>
    <property type="molecule type" value="Genomic_DNA"/>
</dbReference>
<dbReference type="Gene3D" id="1.20.120.20">
    <property type="entry name" value="Apolipoprotein"/>
    <property type="match status" value="1"/>
</dbReference>
<feature type="domain" description="Phage tail tape measure protein" evidence="3">
    <location>
        <begin position="96"/>
        <end position="297"/>
    </location>
</feature>
<dbReference type="InterPro" id="IPR010090">
    <property type="entry name" value="Phage_tape_meas"/>
</dbReference>
<dbReference type="Pfam" id="PF10145">
    <property type="entry name" value="PhageMin_Tail"/>
    <property type="match status" value="1"/>
</dbReference>
<dbReference type="PANTHER" id="PTHR37813">
    <property type="entry name" value="FELS-2 PROPHAGE PROTEIN"/>
    <property type="match status" value="1"/>
</dbReference>
<evidence type="ECO:0000313" key="4">
    <source>
        <dbReference type="EMBL" id="CAB4147862.1"/>
    </source>
</evidence>
<keyword evidence="2" id="KW-1188">Viral release from host cell</keyword>
<protein>
    <submittedName>
        <fullName evidence="4">Phage tail tape measure protein</fullName>
    </submittedName>
</protein>
<proteinExistence type="predicted"/>
<dbReference type="GO" id="GO:0098003">
    <property type="term" value="P:viral tail assembly"/>
    <property type="evidence" value="ECO:0007669"/>
    <property type="project" value="UniProtKB-KW"/>
</dbReference>
<dbReference type="PANTHER" id="PTHR37813:SF1">
    <property type="entry name" value="FELS-2 PROPHAGE PROTEIN"/>
    <property type="match status" value="1"/>
</dbReference>